<evidence type="ECO:0000313" key="3">
    <source>
        <dbReference type="Proteomes" id="UP000440498"/>
    </source>
</evidence>
<protein>
    <submittedName>
        <fullName evidence="2">DUF3108 domain-containing protein</fullName>
    </submittedName>
</protein>
<accession>A0A6A7NCJ7</accession>
<reference evidence="2 3" key="1">
    <citation type="submission" date="2019-10" db="EMBL/GenBank/DDBJ databases">
        <title>Two novel species isolated from a subtropical stream in China.</title>
        <authorList>
            <person name="Lu H."/>
        </authorList>
    </citation>
    <scope>NUCLEOTIDE SEQUENCE [LARGE SCALE GENOMIC DNA]</scope>
    <source>
        <strain evidence="2 3">FT29W</strain>
    </source>
</reference>
<feature type="region of interest" description="Disordered" evidence="1">
    <location>
        <begin position="60"/>
        <end position="118"/>
    </location>
</feature>
<evidence type="ECO:0000256" key="1">
    <source>
        <dbReference type="SAM" id="MobiDB-lite"/>
    </source>
</evidence>
<keyword evidence="3" id="KW-1185">Reference proteome</keyword>
<dbReference type="EMBL" id="WHUG01000033">
    <property type="protein sequence ID" value="MQA42843.1"/>
    <property type="molecule type" value="Genomic_DNA"/>
</dbReference>
<feature type="compositionally biased region" description="Pro residues" evidence="1">
    <location>
        <begin position="72"/>
        <end position="103"/>
    </location>
</feature>
<feature type="non-terminal residue" evidence="2">
    <location>
        <position position="118"/>
    </location>
</feature>
<dbReference type="AlphaFoldDB" id="A0A6A7NCJ7"/>
<comment type="caution">
    <text evidence="2">The sequence shown here is derived from an EMBL/GenBank/DDBJ whole genome shotgun (WGS) entry which is preliminary data.</text>
</comment>
<sequence>MSLSTHLFQRRRLLLLCAATLALHYLAIDWVGGRLAAQTHRPSPLPPSLMTAQLRLALPKHVDTPPAAEVQPLPPAAKPAPKPRPKPAQAPEPAAEPAPPAAEPPAATDSAAASTSDA</sequence>
<name>A0A6A7NCJ7_9BURK</name>
<gene>
    <name evidence="2" type="ORF">GEV02_32395</name>
</gene>
<dbReference type="Proteomes" id="UP000440498">
    <property type="component" value="Unassembled WGS sequence"/>
</dbReference>
<feature type="compositionally biased region" description="Low complexity" evidence="1">
    <location>
        <begin position="104"/>
        <end position="118"/>
    </location>
</feature>
<proteinExistence type="predicted"/>
<organism evidence="2 3">
    <name type="scientific">Rugamonas aquatica</name>
    <dbReference type="NCBI Taxonomy" id="2743357"/>
    <lineage>
        <taxon>Bacteria</taxon>
        <taxon>Pseudomonadati</taxon>
        <taxon>Pseudomonadota</taxon>
        <taxon>Betaproteobacteria</taxon>
        <taxon>Burkholderiales</taxon>
        <taxon>Oxalobacteraceae</taxon>
        <taxon>Telluria group</taxon>
        <taxon>Rugamonas</taxon>
    </lineage>
</organism>
<evidence type="ECO:0000313" key="2">
    <source>
        <dbReference type="EMBL" id="MQA42843.1"/>
    </source>
</evidence>